<accession>A0A2S7IUA7</accession>
<dbReference type="Proteomes" id="UP000238493">
    <property type="component" value="Unassembled WGS sequence"/>
</dbReference>
<proteinExistence type="predicted"/>
<dbReference type="InterPro" id="IPR036188">
    <property type="entry name" value="FAD/NAD-bd_sf"/>
</dbReference>
<name>A0A2S7IUA7_9HYPH</name>
<sequence length="69" mass="7756">WARRCVTETGVRALRVADSSIFPRITNGNLNGPSIMGGEKASDHILGRTPLARSNQEPWINPRWREADR</sequence>
<dbReference type="EMBL" id="PTRC01000146">
    <property type="protein sequence ID" value="PQA71510.1"/>
    <property type="molecule type" value="Genomic_DNA"/>
</dbReference>
<dbReference type="SUPFAM" id="SSF51905">
    <property type="entry name" value="FAD/NAD(P)-binding domain"/>
    <property type="match status" value="1"/>
</dbReference>
<feature type="non-terminal residue" evidence="1">
    <location>
        <position position="1"/>
    </location>
</feature>
<dbReference type="Gene3D" id="3.50.50.60">
    <property type="entry name" value="FAD/NAD(P)-binding domain"/>
    <property type="match status" value="1"/>
</dbReference>
<organism evidence="1 2">
    <name type="scientific">Brucella oryzae</name>
    <dbReference type="NCBI Taxonomy" id="335286"/>
    <lineage>
        <taxon>Bacteria</taxon>
        <taxon>Pseudomonadati</taxon>
        <taxon>Pseudomonadota</taxon>
        <taxon>Alphaproteobacteria</taxon>
        <taxon>Hyphomicrobiales</taxon>
        <taxon>Brucellaceae</taxon>
        <taxon>Brucella/Ochrobactrum group</taxon>
        <taxon>Brucella</taxon>
    </lineage>
</organism>
<keyword evidence="2" id="KW-1185">Reference proteome</keyword>
<comment type="caution">
    <text evidence="1">The sequence shown here is derived from an EMBL/GenBank/DDBJ whole genome shotgun (WGS) entry which is preliminary data.</text>
</comment>
<evidence type="ECO:0000313" key="2">
    <source>
        <dbReference type="Proteomes" id="UP000238493"/>
    </source>
</evidence>
<evidence type="ECO:0000313" key="1">
    <source>
        <dbReference type="EMBL" id="PQA71510.1"/>
    </source>
</evidence>
<protein>
    <submittedName>
        <fullName evidence="1">Uncharacterized protein</fullName>
    </submittedName>
</protein>
<gene>
    <name evidence="1" type="ORF">C3731_21715</name>
</gene>
<dbReference type="AlphaFoldDB" id="A0A2S7IUA7"/>
<reference evidence="1 2" key="1">
    <citation type="submission" date="2018-02" db="EMBL/GenBank/DDBJ databases">
        <title>Draft genome sequence of Ochrobactrum oryzae found in Brazil.</title>
        <authorList>
            <person name="Cerdeira L."/>
            <person name="Andrade F."/>
            <person name="Zacariotto T."/>
            <person name="Barbosa B."/>
            <person name="Santos S."/>
            <person name="Cassetari V."/>
            <person name="Lincopan N."/>
        </authorList>
    </citation>
    <scope>NUCLEOTIDE SEQUENCE [LARGE SCALE GENOMIC DNA]</scope>
    <source>
        <strain evidence="1 2">OA447</strain>
    </source>
</reference>